<keyword evidence="1" id="KW-0472">Membrane</keyword>
<sequence>MKNCLSIILGGLFLLSNLLVVLAGIIVATDFGHPGKWGFLVGTLVLAVVLGLLFRLTGHRVRDAYGILDLFSW</sequence>
<reference evidence="3" key="1">
    <citation type="submission" date="2017-02" db="EMBL/GenBank/DDBJ databases">
        <authorList>
            <person name="Dridi B."/>
        </authorList>
    </citation>
    <scope>NUCLEOTIDE SEQUENCE [LARGE SCALE GENOMIC DNA]</scope>
    <source>
        <strain evidence="3">B Co 03.10</strain>
    </source>
</reference>
<feature type="transmembrane region" description="Helical" evidence="1">
    <location>
        <begin position="39"/>
        <end position="56"/>
    </location>
</feature>
<protein>
    <submittedName>
        <fullName evidence="2">Uncharacterized protein</fullName>
    </submittedName>
</protein>
<dbReference type="Proteomes" id="UP000196581">
    <property type="component" value="Unassembled WGS sequence"/>
</dbReference>
<keyword evidence="3" id="KW-1185">Reference proteome</keyword>
<dbReference type="RefSeq" id="WP_087008128.1">
    <property type="nucleotide sequence ID" value="NZ_FWFF01000017.1"/>
</dbReference>
<organism evidence="2 3">
    <name type="scientific">Brevibacterium yomogidense</name>
    <dbReference type="NCBI Taxonomy" id="946573"/>
    <lineage>
        <taxon>Bacteria</taxon>
        <taxon>Bacillati</taxon>
        <taxon>Actinomycetota</taxon>
        <taxon>Actinomycetes</taxon>
        <taxon>Micrococcales</taxon>
        <taxon>Brevibacteriaceae</taxon>
        <taxon>Brevibacterium</taxon>
    </lineage>
</organism>
<evidence type="ECO:0000256" key="1">
    <source>
        <dbReference type="SAM" id="Phobius"/>
    </source>
</evidence>
<keyword evidence="1" id="KW-1133">Transmembrane helix</keyword>
<evidence type="ECO:0000313" key="3">
    <source>
        <dbReference type="Proteomes" id="UP000196581"/>
    </source>
</evidence>
<evidence type="ECO:0000313" key="2">
    <source>
        <dbReference type="EMBL" id="SLM99465.1"/>
    </source>
</evidence>
<dbReference type="AlphaFoldDB" id="A0A1X6XJH3"/>
<proteinExistence type="predicted"/>
<gene>
    <name evidence="2" type="ORF">FM105_11135</name>
</gene>
<name>A0A1X6XJH3_9MICO</name>
<keyword evidence="1" id="KW-0812">Transmembrane</keyword>
<dbReference type="EMBL" id="FWFF01000017">
    <property type="protein sequence ID" value="SLM99465.1"/>
    <property type="molecule type" value="Genomic_DNA"/>
</dbReference>
<accession>A0A1X6XJH3</accession>